<dbReference type="InterPro" id="IPR004843">
    <property type="entry name" value="Calcineurin-like_PHP"/>
</dbReference>
<evidence type="ECO:0000259" key="4">
    <source>
        <dbReference type="Pfam" id="PF00149"/>
    </source>
</evidence>
<gene>
    <name evidence="5" type="ORF">J2792_001236</name>
</gene>
<keyword evidence="3" id="KW-1133">Transmembrane helix</keyword>
<dbReference type="PANTHER" id="PTHR31302">
    <property type="entry name" value="TRANSMEMBRANE PROTEIN WITH METALLOPHOSPHOESTERASE DOMAIN-RELATED"/>
    <property type="match status" value="1"/>
</dbReference>
<comment type="caution">
    <text evidence="5">The sequence shown here is derived from an EMBL/GenBank/DDBJ whole genome shotgun (WGS) entry which is preliminary data.</text>
</comment>
<evidence type="ECO:0000256" key="1">
    <source>
        <dbReference type="ARBA" id="ARBA00022723"/>
    </source>
</evidence>
<dbReference type="EMBL" id="JAVDRD010000002">
    <property type="protein sequence ID" value="MDR6510376.1"/>
    <property type="molecule type" value="Genomic_DNA"/>
</dbReference>
<evidence type="ECO:0000313" key="6">
    <source>
        <dbReference type="Proteomes" id="UP001184150"/>
    </source>
</evidence>
<accession>A0ABU1MJ62</accession>
<reference evidence="5 6" key="1">
    <citation type="submission" date="2023-07" db="EMBL/GenBank/DDBJ databases">
        <title>Sorghum-associated microbial communities from plants grown in Nebraska, USA.</title>
        <authorList>
            <person name="Schachtman D."/>
        </authorList>
    </citation>
    <scope>NUCLEOTIDE SEQUENCE [LARGE SCALE GENOMIC DNA]</scope>
    <source>
        <strain evidence="5 6">DS1027</strain>
    </source>
</reference>
<dbReference type="PANTHER" id="PTHR31302:SF31">
    <property type="entry name" value="PHOSPHODIESTERASE YAEI"/>
    <property type="match status" value="1"/>
</dbReference>
<dbReference type="InterPro" id="IPR051158">
    <property type="entry name" value="Metallophosphoesterase_sf"/>
</dbReference>
<keyword evidence="6" id="KW-1185">Reference proteome</keyword>
<feature type="domain" description="Calcineurin-like phosphoesterase" evidence="4">
    <location>
        <begin position="65"/>
        <end position="223"/>
    </location>
</feature>
<keyword evidence="3" id="KW-0812">Transmembrane</keyword>
<dbReference type="SUPFAM" id="SSF56300">
    <property type="entry name" value="Metallo-dependent phosphatases"/>
    <property type="match status" value="1"/>
</dbReference>
<evidence type="ECO:0000313" key="5">
    <source>
        <dbReference type="EMBL" id="MDR6510376.1"/>
    </source>
</evidence>
<evidence type="ECO:0000256" key="2">
    <source>
        <dbReference type="ARBA" id="ARBA00022801"/>
    </source>
</evidence>
<dbReference type="Pfam" id="PF00149">
    <property type="entry name" value="Metallophos"/>
    <property type="match status" value="1"/>
</dbReference>
<keyword evidence="2" id="KW-0378">Hydrolase</keyword>
<protein>
    <submittedName>
        <fullName evidence="5">MPP superfamily phosphohydrolase</fullName>
    </submittedName>
</protein>
<keyword evidence="1" id="KW-0479">Metal-binding</keyword>
<keyword evidence="3" id="KW-0472">Membrane</keyword>
<proteinExistence type="predicted"/>
<name>A0ABU1MJ62_9SPHN</name>
<dbReference type="RefSeq" id="WP_309804663.1">
    <property type="nucleotide sequence ID" value="NZ_JAVDRD010000002.1"/>
</dbReference>
<dbReference type="Proteomes" id="UP001184150">
    <property type="component" value="Unassembled WGS sequence"/>
</dbReference>
<sequence>MAAVEIEPSPPSHRRMWWAWTLLALILAGLALLGWGYWVETWPPLVRRAVIVFDTPAMAGRKIDVALVSDIHVGSHGMSAARLDRVVDQIMAQHPDAILLAGDFVNGDRRNDPAVHLDLLPEALARLHAPLGVYAVLGNHDEWTDPHAVTALLRRAGITVLNNQSQGVGPITLLGLADTPRARLIAAPLLPAARGAGKPVIVVEHVPRVIPGVPLILAGHTHCGQIHLPGISIAGNPITGNRYYDARFRCGIVRWQDQIVLIGSGVGSGSFPLRIGTRPDFWMITLTGR</sequence>
<evidence type="ECO:0000256" key="3">
    <source>
        <dbReference type="SAM" id="Phobius"/>
    </source>
</evidence>
<organism evidence="5 6">
    <name type="scientific">Novosphingobium capsulatum</name>
    <dbReference type="NCBI Taxonomy" id="13688"/>
    <lineage>
        <taxon>Bacteria</taxon>
        <taxon>Pseudomonadati</taxon>
        <taxon>Pseudomonadota</taxon>
        <taxon>Alphaproteobacteria</taxon>
        <taxon>Sphingomonadales</taxon>
        <taxon>Sphingomonadaceae</taxon>
        <taxon>Novosphingobium</taxon>
    </lineage>
</organism>
<feature type="transmembrane region" description="Helical" evidence="3">
    <location>
        <begin position="17"/>
        <end position="38"/>
    </location>
</feature>
<dbReference type="Gene3D" id="3.60.21.10">
    <property type="match status" value="1"/>
</dbReference>
<dbReference type="InterPro" id="IPR029052">
    <property type="entry name" value="Metallo-depent_PP-like"/>
</dbReference>